<gene>
    <name evidence="3" type="ORF">GCM10011575_26840</name>
</gene>
<dbReference type="AlphaFoldDB" id="A0A917SB63"/>
<feature type="domain" description="DUF4232" evidence="2">
    <location>
        <begin position="44"/>
        <end position="175"/>
    </location>
</feature>
<dbReference type="InterPro" id="IPR025326">
    <property type="entry name" value="DUF4232"/>
</dbReference>
<evidence type="ECO:0000259" key="2">
    <source>
        <dbReference type="Pfam" id="PF14016"/>
    </source>
</evidence>
<comment type="caution">
    <text evidence="3">The sequence shown here is derived from an EMBL/GenBank/DDBJ whole genome shotgun (WGS) entry which is preliminary data.</text>
</comment>
<dbReference type="Pfam" id="PF14016">
    <property type="entry name" value="DUF4232"/>
    <property type="match status" value="1"/>
</dbReference>
<proteinExistence type="predicted"/>
<reference evidence="3" key="2">
    <citation type="submission" date="2020-09" db="EMBL/GenBank/DDBJ databases">
        <authorList>
            <person name="Sun Q."/>
            <person name="Zhou Y."/>
        </authorList>
    </citation>
    <scope>NUCLEOTIDE SEQUENCE</scope>
    <source>
        <strain evidence="3">CGMCC 4.7306</strain>
    </source>
</reference>
<dbReference type="Proteomes" id="UP000613840">
    <property type="component" value="Unassembled WGS sequence"/>
</dbReference>
<evidence type="ECO:0000313" key="3">
    <source>
        <dbReference type="EMBL" id="GGL66985.1"/>
    </source>
</evidence>
<evidence type="ECO:0000256" key="1">
    <source>
        <dbReference type="SAM" id="SignalP"/>
    </source>
</evidence>
<evidence type="ECO:0000313" key="4">
    <source>
        <dbReference type="Proteomes" id="UP000613840"/>
    </source>
</evidence>
<dbReference type="EMBL" id="BMMZ01000006">
    <property type="protein sequence ID" value="GGL66985.1"/>
    <property type="molecule type" value="Genomic_DNA"/>
</dbReference>
<protein>
    <recommendedName>
        <fullName evidence="2">DUF4232 domain-containing protein</fullName>
    </recommendedName>
</protein>
<sequence length="179" mass="18434">MIINQTKNIRRGIAGATVAAAAIGTVATLGTATAAAATHPAATVNDITVTAKTLDNSSAGHSYAELVLTNTGNRIVSVRGFSGVSFVADGNGTQVGVPATWLHDHSTRTITLKPGQHTGELVRIADPAVYGPTKNHTVTADGFRVYLPGQRLAEFAPLHVQATTRDVTQLAAEPVGVTS</sequence>
<name>A0A917SB63_9ACTN</name>
<keyword evidence="1" id="KW-0732">Signal</keyword>
<organism evidence="3 4">
    <name type="scientific">Microlunatus endophyticus</name>
    <dbReference type="NCBI Taxonomy" id="1716077"/>
    <lineage>
        <taxon>Bacteria</taxon>
        <taxon>Bacillati</taxon>
        <taxon>Actinomycetota</taxon>
        <taxon>Actinomycetes</taxon>
        <taxon>Propionibacteriales</taxon>
        <taxon>Propionibacteriaceae</taxon>
        <taxon>Microlunatus</taxon>
    </lineage>
</organism>
<feature type="signal peptide" evidence="1">
    <location>
        <begin position="1"/>
        <end position="36"/>
    </location>
</feature>
<keyword evidence="4" id="KW-1185">Reference proteome</keyword>
<dbReference type="RefSeq" id="WP_188895877.1">
    <property type="nucleotide sequence ID" value="NZ_BMMZ01000006.1"/>
</dbReference>
<reference evidence="3" key="1">
    <citation type="journal article" date="2014" name="Int. J. Syst. Evol. Microbiol.">
        <title>Complete genome sequence of Corynebacterium casei LMG S-19264T (=DSM 44701T), isolated from a smear-ripened cheese.</title>
        <authorList>
            <consortium name="US DOE Joint Genome Institute (JGI-PGF)"/>
            <person name="Walter F."/>
            <person name="Albersmeier A."/>
            <person name="Kalinowski J."/>
            <person name="Ruckert C."/>
        </authorList>
    </citation>
    <scope>NUCLEOTIDE SEQUENCE</scope>
    <source>
        <strain evidence="3">CGMCC 4.7306</strain>
    </source>
</reference>
<feature type="chain" id="PRO_5038024532" description="DUF4232 domain-containing protein" evidence="1">
    <location>
        <begin position="37"/>
        <end position="179"/>
    </location>
</feature>
<accession>A0A917SB63</accession>